<gene>
    <name evidence="13" type="ORF">DASC09_040360</name>
</gene>
<keyword evidence="7 12" id="KW-1133">Transmembrane helix</keyword>
<evidence type="ECO:0000256" key="7">
    <source>
        <dbReference type="ARBA" id="ARBA00022989"/>
    </source>
</evidence>
<feature type="transmembrane region" description="Helical" evidence="12">
    <location>
        <begin position="266"/>
        <end position="290"/>
    </location>
</feature>
<dbReference type="PROSITE" id="PS01188">
    <property type="entry name" value="ELO"/>
    <property type="match status" value="1"/>
</dbReference>
<dbReference type="PANTHER" id="PTHR11157">
    <property type="entry name" value="FATTY ACID ACYL TRANSFERASE-RELATED"/>
    <property type="match status" value="1"/>
</dbReference>
<evidence type="ECO:0000256" key="10">
    <source>
        <dbReference type="ARBA" id="ARBA00023160"/>
    </source>
</evidence>
<name>A0AAV5QQ89_9ASCO</name>
<reference evidence="13 14" key="1">
    <citation type="journal article" date="2023" name="Elife">
        <title>Identification of key yeast species and microbe-microbe interactions impacting larval growth of Drosophila in the wild.</title>
        <authorList>
            <person name="Mure A."/>
            <person name="Sugiura Y."/>
            <person name="Maeda R."/>
            <person name="Honda K."/>
            <person name="Sakurai N."/>
            <person name="Takahashi Y."/>
            <person name="Watada M."/>
            <person name="Katoh T."/>
            <person name="Gotoh A."/>
            <person name="Gotoh Y."/>
            <person name="Taniguchi I."/>
            <person name="Nakamura K."/>
            <person name="Hayashi T."/>
            <person name="Katayama T."/>
            <person name="Uemura T."/>
            <person name="Hattori Y."/>
        </authorList>
    </citation>
    <scope>NUCLEOTIDE SEQUENCE [LARGE SCALE GENOMIC DNA]</scope>
    <source>
        <strain evidence="13 14">SC-9</strain>
    </source>
</reference>
<feature type="transmembrane region" description="Helical" evidence="12">
    <location>
        <begin position="192"/>
        <end position="213"/>
    </location>
</feature>
<feature type="transmembrane region" description="Helical" evidence="12">
    <location>
        <begin position="62"/>
        <end position="80"/>
    </location>
</feature>
<dbReference type="GO" id="GO:0009922">
    <property type="term" value="F:fatty acid elongase activity"/>
    <property type="evidence" value="ECO:0007669"/>
    <property type="project" value="UniProtKB-EC"/>
</dbReference>
<dbReference type="RefSeq" id="XP_064853707.1">
    <property type="nucleotide sequence ID" value="XM_064997635.1"/>
</dbReference>
<organism evidence="13 14">
    <name type="scientific">Saccharomycopsis crataegensis</name>
    <dbReference type="NCBI Taxonomy" id="43959"/>
    <lineage>
        <taxon>Eukaryota</taxon>
        <taxon>Fungi</taxon>
        <taxon>Dikarya</taxon>
        <taxon>Ascomycota</taxon>
        <taxon>Saccharomycotina</taxon>
        <taxon>Saccharomycetes</taxon>
        <taxon>Saccharomycopsidaceae</taxon>
        <taxon>Saccharomycopsis</taxon>
    </lineage>
</organism>
<evidence type="ECO:0000256" key="11">
    <source>
        <dbReference type="ARBA" id="ARBA00047375"/>
    </source>
</evidence>
<evidence type="ECO:0000256" key="4">
    <source>
        <dbReference type="ARBA" id="ARBA00022679"/>
    </source>
</evidence>
<keyword evidence="4 12" id="KW-0808">Transferase</keyword>
<evidence type="ECO:0000256" key="3">
    <source>
        <dbReference type="ARBA" id="ARBA00022516"/>
    </source>
</evidence>
<protein>
    <recommendedName>
        <fullName evidence="12">Elongation of fatty acids protein</fullName>
        <ecNumber evidence="12">2.3.1.-</ecNumber>
    </recommendedName>
</protein>
<keyword evidence="8 12" id="KW-0443">Lipid metabolism</keyword>
<keyword evidence="6 12" id="KW-0276">Fatty acid metabolism</keyword>
<dbReference type="Proteomes" id="UP001360560">
    <property type="component" value="Unassembled WGS sequence"/>
</dbReference>
<evidence type="ECO:0000313" key="14">
    <source>
        <dbReference type="Proteomes" id="UP001360560"/>
    </source>
</evidence>
<keyword evidence="5 12" id="KW-0812">Transmembrane</keyword>
<keyword evidence="9 12" id="KW-0472">Membrane</keyword>
<dbReference type="InterPro" id="IPR002076">
    <property type="entry name" value="ELO_fam"/>
</dbReference>
<keyword evidence="3 12" id="KW-0444">Lipid biosynthesis</keyword>
<dbReference type="InterPro" id="IPR030457">
    <property type="entry name" value="ELO_CS"/>
</dbReference>
<evidence type="ECO:0000313" key="13">
    <source>
        <dbReference type="EMBL" id="GMM36711.1"/>
    </source>
</evidence>
<feature type="transmembrane region" description="Helical" evidence="12">
    <location>
        <begin position="92"/>
        <end position="113"/>
    </location>
</feature>
<dbReference type="EMBL" id="BTFZ01000011">
    <property type="protein sequence ID" value="GMM36711.1"/>
    <property type="molecule type" value="Genomic_DNA"/>
</dbReference>
<dbReference type="AlphaFoldDB" id="A0AAV5QQ89"/>
<evidence type="ECO:0000256" key="5">
    <source>
        <dbReference type="ARBA" id="ARBA00022692"/>
    </source>
</evidence>
<dbReference type="GO" id="GO:0042761">
    <property type="term" value="P:very long-chain fatty acid biosynthetic process"/>
    <property type="evidence" value="ECO:0007669"/>
    <property type="project" value="TreeGrafter"/>
</dbReference>
<dbReference type="GO" id="GO:0019367">
    <property type="term" value="P:fatty acid elongation, saturated fatty acid"/>
    <property type="evidence" value="ECO:0007669"/>
    <property type="project" value="TreeGrafter"/>
</dbReference>
<comment type="caution">
    <text evidence="13">The sequence shown here is derived from an EMBL/GenBank/DDBJ whole genome shotgun (WGS) entry which is preliminary data.</text>
</comment>
<evidence type="ECO:0000256" key="1">
    <source>
        <dbReference type="ARBA" id="ARBA00004141"/>
    </source>
</evidence>
<accession>A0AAV5QQ89</accession>
<evidence type="ECO:0000256" key="2">
    <source>
        <dbReference type="ARBA" id="ARBA00007263"/>
    </source>
</evidence>
<dbReference type="PANTHER" id="PTHR11157:SF134">
    <property type="entry name" value="ELONGATION OF FATTY ACIDS PROTEIN 1-RELATED"/>
    <property type="match status" value="1"/>
</dbReference>
<proteinExistence type="inferred from homology"/>
<dbReference type="GeneID" id="90074686"/>
<evidence type="ECO:0000256" key="8">
    <source>
        <dbReference type="ARBA" id="ARBA00023098"/>
    </source>
</evidence>
<dbReference type="Pfam" id="PF01151">
    <property type="entry name" value="ELO"/>
    <property type="match status" value="1"/>
</dbReference>
<comment type="subcellular location">
    <subcellularLocation>
        <location evidence="1">Membrane</location>
        <topology evidence="1">Multi-pass membrane protein</topology>
    </subcellularLocation>
</comment>
<dbReference type="GO" id="GO:0034625">
    <property type="term" value="P:fatty acid elongation, monounsaturated fatty acid"/>
    <property type="evidence" value="ECO:0007669"/>
    <property type="project" value="TreeGrafter"/>
</dbReference>
<keyword evidence="14" id="KW-1185">Reference proteome</keyword>
<dbReference type="GO" id="GO:0034626">
    <property type="term" value="P:fatty acid elongation, polyunsaturated fatty acid"/>
    <property type="evidence" value="ECO:0007669"/>
    <property type="project" value="TreeGrafter"/>
</dbReference>
<evidence type="ECO:0000256" key="9">
    <source>
        <dbReference type="ARBA" id="ARBA00023136"/>
    </source>
</evidence>
<keyword evidence="10 12" id="KW-0275">Fatty acid biosynthesis</keyword>
<comment type="catalytic activity">
    <reaction evidence="11">
        <text>a very-long-chain acyl-CoA + malonyl-CoA + H(+) = a very-long-chain 3-oxoacyl-CoA + CO2 + CoA</text>
        <dbReference type="Rhea" id="RHEA:32727"/>
        <dbReference type="ChEBI" id="CHEBI:15378"/>
        <dbReference type="ChEBI" id="CHEBI:16526"/>
        <dbReference type="ChEBI" id="CHEBI:57287"/>
        <dbReference type="ChEBI" id="CHEBI:57384"/>
        <dbReference type="ChEBI" id="CHEBI:90725"/>
        <dbReference type="ChEBI" id="CHEBI:90736"/>
        <dbReference type="EC" id="2.3.1.199"/>
    </reaction>
</comment>
<feature type="transmembrane region" description="Helical" evidence="12">
    <location>
        <begin position="225"/>
        <end position="246"/>
    </location>
</feature>
<dbReference type="EC" id="2.3.1.-" evidence="12"/>
<evidence type="ECO:0000256" key="12">
    <source>
        <dbReference type="RuleBase" id="RU361115"/>
    </source>
</evidence>
<comment type="catalytic activity">
    <reaction evidence="12">
        <text>an acyl-CoA + malonyl-CoA + H(+) = a 3-oxoacyl-CoA + CO2 + CoA</text>
        <dbReference type="Rhea" id="RHEA:50252"/>
        <dbReference type="ChEBI" id="CHEBI:15378"/>
        <dbReference type="ChEBI" id="CHEBI:16526"/>
        <dbReference type="ChEBI" id="CHEBI:57287"/>
        <dbReference type="ChEBI" id="CHEBI:57384"/>
        <dbReference type="ChEBI" id="CHEBI:58342"/>
        <dbReference type="ChEBI" id="CHEBI:90726"/>
    </reaction>
    <physiologicalReaction direction="left-to-right" evidence="12">
        <dbReference type="Rhea" id="RHEA:50253"/>
    </physiologicalReaction>
</comment>
<comment type="similarity">
    <text evidence="2 12">Belongs to the ELO family.</text>
</comment>
<evidence type="ECO:0000256" key="6">
    <source>
        <dbReference type="ARBA" id="ARBA00022832"/>
    </source>
</evidence>
<dbReference type="GO" id="GO:0030148">
    <property type="term" value="P:sphingolipid biosynthetic process"/>
    <property type="evidence" value="ECO:0007669"/>
    <property type="project" value="TreeGrafter"/>
</dbReference>
<sequence length="345" mass="39865">MSNFLEKPIGDLFFPPTIDHPFGINLWELFNEVVSKATGNAFVPKEFEFEYQKSPLSHLPPVLSIIALYYTVIFGGDYVWKKNKWAPLKLKLISQVHNIILTVISFTLLVLMIEQLFPIIVRHGLYYAICDMGSWTQPMVTLYYLNYLTKFVEFLDTVLLVLKQKKLTFLHTYHHGATALLCYTQLVGKTPISWIVIGLNLAVHCVMYWYYFLSSIGIRVWWKEWVTRFQIIQFILDLSFVYFATYQKVANDFFADVLPHCANCAGSMYAAAWGCCILSSYLVLFIAFYIEVYRKRDTKKSKVVRRARGGVAAKVNEYVQVDLTNATGYSPSPMGRKDIPKKRKV</sequence>
<dbReference type="GO" id="GO:0005789">
    <property type="term" value="C:endoplasmic reticulum membrane"/>
    <property type="evidence" value="ECO:0007669"/>
    <property type="project" value="TreeGrafter"/>
</dbReference>